<dbReference type="AlphaFoldDB" id="A0A380S8F1"/>
<organism evidence="1 2">
    <name type="scientific">Fibrobacter succinogenes</name>
    <name type="common">Bacteroides succinogenes</name>
    <dbReference type="NCBI Taxonomy" id="833"/>
    <lineage>
        <taxon>Bacteria</taxon>
        <taxon>Pseudomonadati</taxon>
        <taxon>Fibrobacterota</taxon>
        <taxon>Fibrobacteria</taxon>
        <taxon>Fibrobacterales</taxon>
        <taxon>Fibrobacteraceae</taxon>
        <taxon>Fibrobacter</taxon>
    </lineage>
</organism>
<proteinExistence type="predicted"/>
<dbReference type="EMBL" id="UHJL01000005">
    <property type="protein sequence ID" value="SUQ25903.1"/>
    <property type="molecule type" value="Genomic_DNA"/>
</dbReference>
<sequence length="45" mass="5423">MRGFFRTIDTDFHKIAVLRILLYGDIRYFFIEQQWKILISSKATA</sequence>
<name>A0A380S8F1_FIBSU</name>
<evidence type="ECO:0000313" key="1">
    <source>
        <dbReference type="EMBL" id="SUQ25903.1"/>
    </source>
</evidence>
<accession>A0A380S8F1</accession>
<protein>
    <submittedName>
        <fullName evidence="1">Uncharacterized protein</fullName>
    </submittedName>
</protein>
<gene>
    <name evidence="1" type="ORF">SAMN05661053_2705</name>
</gene>
<dbReference type="Proteomes" id="UP000255423">
    <property type="component" value="Unassembled WGS sequence"/>
</dbReference>
<reference evidence="1 2" key="1">
    <citation type="submission" date="2017-08" db="EMBL/GenBank/DDBJ databases">
        <authorList>
            <person name="de Groot N.N."/>
        </authorList>
    </citation>
    <scope>NUCLEOTIDE SEQUENCE [LARGE SCALE GENOMIC DNA]</scope>
    <source>
        <strain evidence="1 2">HM2</strain>
    </source>
</reference>
<evidence type="ECO:0000313" key="2">
    <source>
        <dbReference type="Proteomes" id="UP000255423"/>
    </source>
</evidence>